<protein>
    <submittedName>
        <fullName evidence="1">Uncharacterized protein</fullName>
    </submittedName>
</protein>
<gene>
    <name evidence="1" type="ORF">HPB49_004502</name>
</gene>
<dbReference type="Proteomes" id="UP000821865">
    <property type="component" value="Chromosome 1"/>
</dbReference>
<organism evidence="1 2">
    <name type="scientific">Dermacentor silvarum</name>
    <name type="common">Tick</name>
    <dbReference type="NCBI Taxonomy" id="543639"/>
    <lineage>
        <taxon>Eukaryota</taxon>
        <taxon>Metazoa</taxon>
        <taxon>Ecdysozoa</taxon>
        <taxon>Arthropoda</taxon>
        <taxon>Chelicerata</taxon>
        <taxon>Arachnida</taxon>
        <taxon>Acari</taxon>
        <taxon>Parasitiformes</taxon>
        <taxon>Ixodida</taxon>
        <taxon>Ixodoidea</taxon>
        <taxon>Ixodidae</taxon>
        <taxon>Rhipicephalinae</taxon>
        <taxon>Dermacentor</taxon>
    </lineage>
</organism>
<sequence>MPGHAAPYNGLTIQVCNFHGALVDVPVVLRGTPQLFHCIPSEVAVTRFPNGVIYEVVQSSPVYHIVPQHVPIQAIPRQRFIAVPVFLAAVQGQPQSLAPTPIYQAPMVARVSPAIPSQYMGVPNAAAVPLSPIHVSADAEAVAQTPVMTPRRPAAQATKKPSEWTVNEVAEFIRSIPGCARYVQEFHEYKIDGEALLLLSEHYFISVMNFSYGAAIKMRSAIKWLQWKEKEAPVASELTLSRRAVQPITTVGESEVPVHERRPSTPLNIAGPSSCDDGELPVRNRGLSMDCAGDKLLDPPEPHLGISQQPLAERATIRYALREVSLKEAQATGIAETVIIKDLIVPPKCPYHTNKIAQTKAQKKLFPGSSAENIAGSDQASLLTPPSDIDDSAAVGILSSFADSSALASLDPSPATSRRGTRWRRIAISQEVKSATSHTQYCNRLRPIVKRVSGNSCCGYQGTREFEAMRLLMPPPENFYTGAPPIAPQHNFSLTRTILSPFFHILRSYTTSG</sequence>
<proteinExistence type="predicted"/>
<keyword evidence="2" id="KW-1185">Reference proteome</keyword>
<evidence type="ECO:0000313" key="2">
    <source>
        <dbReference type="Proteomes" id="UP000821865"/>
    </source>
</evidence>
<name>A0ACB8DUE0_DERSI</name>
<evidence type="ECO:0000313" key="1">
    <source>
        <dbReference type="EMBL" id="KAH7978122.1"/>
    </source>
</evidence>
<accession>A0ACB8DUE0</accession>
<reference evidence="1" key="1">
    <citation type="submission" date="2020-05" db="EMBL/GenBank/DDBJ databases">
        <title>Large-scale comparative analyses of tick genomes elucidate their genetic diversity and vector capacities.</title>
        <authorList>
            <person name="Jia N."/>
            <person name="Wang J."/>
            <person name="Shi W."/>
            <person name="Du L."/>
            <person name="Sun Y."/>
            <person name="Zhan W."/>
            <person name="Jiang J."/>
            <person name="Wang Q."/>
            <person name="Zhang B."/>
            <person name="Ji P."/>
            <person name="Sakyi L.B."/>
            <person name="Cui X."/>
            <person name="Yuan T."/>
            <person name="Jiang B."/>
            <person name="Yang W."/>
            <person name="Lam T.T.-Y."/>
            <person name="Chang Q."/>
            <person name="Ding S."/>
            <person name="Wang X."/>
            <person name="Zhu J."/>
            <person name="Ruan X."/>
            <person name="Zhao L."/>
            <person name="Wei J."/>
            <person name="Que T."/>
            <person name="Du C."/>
            <person name="Cheng J."/>
            <person name="Dai P."/>
            <person name="Han X."/>
            <person name="Huang E."/>
            <person name="Gao Y."/>
            <person name="Liu J."/>
            <person name="Shao H."/>
            <person name="Ye R."/>
            <person name="Li L."/>
            <person name="Wei W."/>
            <person name="Wang X."/>
            <person name="Wang C."/>
            <person name="Yang T."/>
            <person name="Huo Q."/>
            <person name="Li W."/>
            <person name="Guo W."/>
            <person name="Chen H."/>
            <person name="Zhou L."/>
            <person name="Ni X."/>
            <person name="Tian J."/>
            <person name="Zhou Y."/>
            <person name="Sheng Y."/>
            <person name="Liu T."/>
            <person name="Pan Y."/>
            <person name="Xia L."/>
            <person name="Li J."/>
            <person name="Zhao F."/>
            <person name="Cao W."/>
        </authorList>
    </citation>
    <scope>NUCLEOTIDE SEQUENCE</scope>
    <source>
        <strain evidence="1">Dsil-2018</strain>
    </source>
</reference>
<comment type="caution">
    <text evidence="1">The sequence shown here is derived from an EMBL/GenBank/DDBJ whole genome shotgun (WGS) entry which is preliminary data.</text>
</comment>
<dbReference type="EMBL" id="CM023470">
    <property type="protein sequence ID" value="KAH7978122.1"/>
    <property type="molecule type" value="Genomic_DNA"/>
</dbReference>